<evidence type="ECO:0000256" key="1">
    <source>
        <dbReference type="SAM" id="Phobius"/>
    </source>
</evidence>
<comment type="caution">
    <text evidence="2">The sequence shown here is derived from an EMBL/GenBank/DDBJ whole genome shotgun (WGS) entry which is preliminary data.</text>
</comment>
<dbReference type="Proteomes" id="UP001300012">
    <property type="component" value="Unassembled WGS sequence"/>
</dbReference>
<protein>
    <submittedName>
        <fullName evidence="2">Uncharacterized protein</fullName>
    </submittedName>
</protein>
<organism evidence="2 3">
    <name type="scientific">Paenibacillus radicis</name>
    <name type="common">ex Xue et al. 2023</name>
    <dbReference type="NCBI Taxonomy" id="2972489"/>
    <lineage>
        <taxon>Bacteria</taxon>
        <taxon>Bacillati</taxon>
        <taxon>Bacillota</taxon>
        <taxon>Bacilli</taxon>
        <taxon>Bacillales</taxon>
        <taxon>Paenibacillaceae</taxon>
        <taxon>Paenibacillus</taxon>
    </lineage>
</organism>
<keyword evidence="1" id="KW-0472">Membrane</keyword>
<evidence type="ECO:0000313" key="3">
    <source>
        <dbReference type="Proteomes" id="UP001300012"/>
    </source>
</evidence>
<evidence type="ECO:0000313" key="2">
    <source>
        <dbReference type="EMBL" id="MCR8631146.1"/>
    </source>
</evidence>
<accession>A0ABT1YDA2</accession>
<sequence length="96" mass="11323">MMEPEQRTEREITYQVGWKRGKIKLNLAHPVESGEPSVQIQGDENLLSRLDNWNLRWLWRSAGLIKDEALQVVLWVFPVIVFGVSIWLLYQLSFQQ</sequence>
<feature type="transmembrane region" description="Helical" evidence="1">
    <location>
        <begin position="69"/>
        <end position="90"/>
    </location>
</feature>
<keyword evidence="3" id="KW-1185">Reference proteome</keyword>
<keyword evidence="1" id="KW-1133">Transmembrane helix</keyword>
<proteinExistence type="predicted"/>
<reference evidence="2 3" key="1">
    <citation type="submission" date="2022-08" db="EMBL/GenBank/DDBJ databases">
        <title>Paenibacillus endoradicis sp. nov., Paenibacillus radicibacter sp. nov and Paenibacillus pararadicis sp. nov., three cold-adapted plant growth-promoting bacteria isolated from root of Larix gmelinii in Great Khingan.</title>
        <authorList>
            <person name="Xue H."/>
        </authorList>
    </citation>
    <scope>NUCLEOTIDE SEQUENCE [LARGE SCALE GENOMIC DNA]</scope>
    <source>
        <strain evidence="2 3">N5-1-1-5</strain>
    </source>
</reference>
<keyword evidence="1" id="KW-0812">Transmembrane</keyword>
<dbReference type="EMBL" id="JANQBD010000004">
    <property type="protein sequence ID" value="MCR8631146.1"/>
    <property type="molecule type" value="Genomic_DNA"/>
</dbReference>
<name>A0ABT1YDA2_9BACL</name>
<gene>
    <name evidence="2" type="ORF">NV381_08025</name>
</gene>